<evidence type="ECO:0000313" key="2">
    <source>
        <dbReference type="EMBL" id="OHA46185.1"/>
    </source>
</evidence>
<name>A0A1G2PCZ0_9BACT</name>
<organism evidence="2 3">
    <name type="scientific">Candidatus Taylorbacteria bacterium RIFOXYD2_FULL_36_9</name>
    <dbReference type="NCBI Taxonomy" id="1802338"/>
    <lineage>
        <taxon>Bacteria</taxon>
        <taxon>Candidatus Tayloriibacteriota</taxon>
    </lineage>
</organism>
<protein>
    <submittedName>
        <fullName evidence="2">Uncharacterized protein</fullName>
    </submittedName>
</protein>
<proteinExistence type="predicted"/>
<feature type="chain" id="PRO_5009583878" evidence="1">
    <location>
        <begin position="22"/>
        <end position="342"/>
    </location>
</feature>
<dbReference type="EMBL" id="MHSQ01000034">
    <property type="protein sequence ID" value="OHA46185.1"/>
    <property type="molecule type" value="Genomic_DNA"/>
</dbReference>
<evidence type="ECO:0000256" key="1">
    <source>
        <dbReference type="SAM" id="SignalP"/>
    </source>
</evidence>
<reference evidence="2 3" key="1">
    <citation type="journal article" date="2016" name="Nat. Commun.">
        <title>Thousands of microbial genomes shed light on interconnected biogeochemical processes in an aquifer system.</title>
        <authorList>
            <person name="Anantharaman K."/>
            <person name="Brown C.T."/>
            <person name="Hug L.A."/>
            <person name="Sharon I."/>
            <person name="Castelle C.J."/>
            <person name="Probst A.J."/>
            <person name="Thomas B.C."/>
            <person name="Singh A."/>
            <person name="Wilkins M.J."/>
            <person name="Karaoz U."/>
            <person name="Brodie E.L."/>
            <person name="Williams K.H."/>
            <person name="Hubbard S.S."/>
            <person name="Banfield J.F."/>
        </authorList>
    </citation>
    <scope>NUCLEOTIDE SEQUENCE [LARGE SCALE GENOMIC DNA]</scope>
</reference>
<sequence>MKKLILLVALLMVGVSWSVRAANIDTEEVRMRSYVTASLEDLLTNGAVYPGRITEINRWDGSEGKVVSFSERFVDGVARASVNCGVGWFRGYAAWENLAGEQIFYSQSMDPTYLSSGEQTMPFAMTVNSNRMLVLEFQEAIPSNFDEVWFGDKQVSRNGKKWQTWVYKPWNVIGQTMEVIWSGHGGWRIPIEQGSFGSTSTIVLDAGSMDGSLLAPTRLKAVSFLADGAYLEDDLITYTGLSYSDNLGCTVLEMKSLFDGEIGELALVLNGYDEDSGSMVNYFTVSLEQVEGTFSIPLGNAWTRPYTQVRVYLTDPRTGGWVWKSISDTGLWYTLGDNGRGG</sequence>
<dbReference type="Proteomes" id="UP000176965">
    <property type="component" value="Unassembled WGS sequence"/>
</dbReference>
<dbReference type="AlphaFoldDB" id="A0A1G2PCZ0"/>
<comment type="caution">
    <text evidence="2">The sequence shown here is derived from an EMBL/GenBank/DDBJ whole genome shotgun (WGS) entry which is preliminary data.</text>
</comment>
<keyword evidence="1" id="KW-0732">Signal</keyword>
<dbReference type="STRING" id="1802338.A2541_00685"/>
<feature type="signal peptide" evidence="1">
    <location>
        <begin position="1"/>
        <end position="21"/>
    </location>
</feature>
<accession>A0A1G2PCZ0</accession>
<evidence type="ECO:0000313" key="3">
    <source>
        <dbReference type="Proteomes" id="UP000176965"/>
    </source>
</evidence>
<gene>
    <name evidence="2" type="ORF">A2541_00685</name>
</gene>